<keyword evidence="3" id="KW-1185">Reference proteome</keyword>
<feature type="domain" description="ABC-three component systems C-terminal" evidence="1">
    <location>
        <begin position="265"/>
        <end position="384"/>
    </location>
</feature>
<reference evidence="2 3" key="1">
    <citation type="submission" date="2020-01" db="EMBL/GenBank/DDBJ databases">
        <title>The genomic epidemiology of tigecycline resistance gene tet(X) variants in a swine farm in China.</title>
        <authorList>
            <person name="Peng K."/>
            <person name="Li R."/>
        </authorList>
    </citation>
    <scope>NUCLEOTIDE SEQUENCE [LARGE SCALE GENOMIC DNA]</scope>
    <source>
        <strain evidence="2 3">ZN3</strain>
    </source>
</reference>
<accession>A0A6G6SKN0</accession>
<sequence length="392" mass="44963">MHEGKTSQSKSSAAGQYLGFALQPVRLCYYLLSAPDDARVSLEYYDDVAVHYANNDVLLEQTKSALAHNPLTDWSEDFWKTVSNWLDILIEHDICHNAATFRYYVTPFKQIGTICTLFNEAKNQIDTAALIVKLKESLEKLKSPPRCMSYINRFLNATQQEQEAIATKMTIINKAEPIGLIRELLKPAIPDNLIELTIQFAIGMAKEKADNLIRNKRNAMISVREFRNEFLTFVQKNNIPGYLPRLNSHISKSDAEEVLQQRPVFIKQLQLVDSRESQQLHAISDLLRTNSDLTIWAEHGLIFEQNIYDWHDSLIRHYDATCDEVDVCFSDTPSIDKGKIIYSRCSTKNISLDHYIIPDYFTNGGFNILADELKLGWHPDYIELIGKINNEK</sequence>
<proteinExistence type="predicted"/>
<dbReference type="EMBL" id="CP047344">
    <property type="protein sequence ID" value="QIF95083.1"/>
    <property type="molecule type" value="Genomic_DNA"/>
</dbReference>
<gene>
    <name evidence="2" type="ORF">GTH24_14770</name>
</gene>
<dbReference type="Pfam" id="PF20283">
    <property type="entry name" value="CTD7"/>
    <property type="match status" value="1"/>
</dbReference>
<dbReference type="AlphaFoldDB" id="A0A6G6SKN0"/>
<dbReference type="InterPro" id="IPR046913">
    <property type="entry name" value="ABC-3C_CTD7"/>
</dbReference>
<dbReference type="RefSeq" id="WP_107678460.1">
    <property type="nucleotide sequence ID" value="NZ_CP047344.1"/>
</dbReference>
<name>A0A6G6SKN0_PROVU</name>
<evidence type="ECO:0000313" key="2">
    <source>
        <dbReference type="EMBL" id="QIF95083.1"/>
    </source>
</evidence>
<evidence type="ECO:0000259" key="1">
    <source>
        <dbReference type="Pfam" id="PF20283"/>
    </source>
</evidence>
<protein>
    <recommendedName>
        <fullName evidence="1">ABC-three component systems C-terminal domain-containing protein</fullName>
    </recommendedName>
</protein>
<organism evidence="2 3">
    <name type="scientific">Proteus vulgaris</name>
    <dbReference type="NCBI Taxonomy" id="585"/>
    <lineage>
        <taxon>Bacteria</taxon>
        <taxon>Pseudomonadati</taxon>
        <taxon>Pseudomonadota</taxon>
        <taxon>Gammaproteobacteria</taxon>
        <taxon>Enterobacterales</taxon>
        <taxon>Morganellaceae</taxon>
        <taxon>Proteus</taxon>
    </lineage>
</organism>
<dbReference type="Proteomes" id="UP000503287">
    <property type="component" value="Chromosome"/>
</dbReference>
<evidence type="ECO:0000313" key="3">
    <source>
        <dbReference type="Proteomes" id="UP000503287"/>
    </source>
</evidence>